<protein>
    <recommendedName>
        <fullName evidence="3">PROP1-like PPR domain-containing protein</fullName>
    </recommendedName>
</protein>
<dbReference type="EMBL" id="BAABGJ010000076">
    <property type="protein sequence ID" value="GAA4352409.1"/>
    <property type="molecule type" value="Genomic_DNA"/>
</dbReference>
<dbReference type="Pfam" id="PF13812">
    <property type="entry name" value="PPR_3"/>
    <property type="match status" value="3"/>
</dbReference>
<organism evidence="4 5">
    <name type="scientific">Variovorax defluvii</name>
    <dbReference type="NCBI Taxonomy" id="913761"/>
    <lineage>
        <taxon>Bacteria</taxon>
        <taxon>Pseudomonadati</taxon>
        <taxon>Pseudomonadota</taxon>
        <taxon>Betaproteobacteria</taxon>
        <taxon>Burkholderiales</taxon>
        <taxon>Comamonadaceae</taxon>
        <taxon>Variovorax</taxon>
    </lineage>
</organism>
<proteinExistence type="predicted"/>
<dbReference type="Pfam" id="PF17177">
    <property type="entry name" value="PPR_long"/>
    <property type="match status" value="1"/>
</dbReference>
<comment type="caution">
    <text evidence="4">The sequence shown here is derived from an EMBL/GenBank/DDBJ whole genome shotgun (WGS) entry which is preliminary data.</text>
</comment>
<evidence type="ECO:0000256" key="1">
    <source>
        <dbReference type="ARBA" id="ARBA00022737"/>
    </source>
</evidence>
<evidence type="ECO:0000313" key="4">
    <source>
        <dbReference type="EMBL" id="GAA4352409.1"/>
    </source>
</evidence>
<dbReference type="SUPFAM" id="SSF48452">
    <property type="entry name" value="TPR-like"/>
    <property type="match status" value="1"/>
</dbReference>
<dbReference type="NCBIfam" id="TIGR00756">
    <property type="entry name" value="PPR"/>
    <property type="match status" value="5"/>
</dbReference>
<accession>A0ABP8I714</accession>
<dbReference type="PANTHER" id="PTHR46862">
    <property type="entry name" value="OS07G0661900 PROTEIN"/>
    <property type="match status" value="1"/>
</dbReference>
<keyword evidence="1" id="KW-0677">Repeat</keyword>
<dbReference type="RefSeq" id="WP_345540320.1">
    <property type="nucleotide sequence ID" value="NZ_BAABGJ010000076.1"/>
</dbReference>
<dbReference type="PROSITE" id="PS51375">
    <property type="entry name" value="PPR"/>
    <property type="match status" value="7"/>
</dbReference>
<sequence>MHLKATNPAGPERSERTITRRRSTGGPASDTLPPFFERTKRGREDDATSWRGWRFVHDLPPSSANVPAFLTCTIKPENEAVCWRYEQGAGYHRRATAEAVSRVTSENIKQQKDWRGAWACIARMRTAVPEGQRRHFSYDALVRKCVDQQQLDAAHDAFNLMIEDGVELTQDPCGYLILADLRADRIDDAQSVIQRMLAARRPPLESVVVSFVKACTKVKQAQQASDLLDAIKEAGFEPGPKARNALIGAWGAVGRPDKAQEVFDAIAHVGLPQTVRSFGALVKACAQAGQISGARAAFERMMAPPHSIPPNCTIGCILIDAYRLEGRIHDAEDVFQRMLDCQVEPDMPLILSMFMAYEDAGRLDQLGWVQERAALAGMFSLRTVMNLMDAYAQFDRIDDARAVFQQADPRRGSLLLNEMMIKLYAKAGRVKEAQEVFAIISHSPKAASYLIRAYAQAGMVQAAQDFYDSIGSPDIYCVSALILAYALTGRVDEAQARFDSMPRLGLRPNVFSFVVLMKAYVVGGRASEVPDIFRRMQQAGLEPDRSAWNLLMEACGNARDPDGAVAAYTAMVDAGIEPDATSIARMIAAYGSGGRLPEARAWFNKVGALGVRLNVEIFNAMITAEGKGGEWVDARRLFDQLDQSGMGRNIGTCNALMTVYANANMADEAKALHTLMLRHGPRPNVATLTALLTAYGNAGCVPEALEVFGAIRREQGTAGAMVYAALITAYANAAKHEPRWADAAELIADGMPPGLRNVTIDNALITAYGNARRPDEASRVFVSMNEGGVPAARRPTRGTYNALVAAHATTGNVAGVLQVMRSMPPDFRPDITTYSLLIRALDPSKRTDECQRLLQSAIDARVLKPRLGLLPLVPGKPAANIFDFRESALAVDLPNPATPWNADAQAALIGALLIHHGWSITGTTQFIVGHEAAGGRIRQTVEEYMTRNRMPVVEIAPGVLGHR</sequence>
<dbReference type="Proteomes" id="UP001500975">
    <property type="component" value="Unassembled WGS sequence"/>
</dbReference>
<reference evidence="5" key="1">
    <citation type="journal article" date="2019" name="Int. J. Syst. Evol. Microbiol.">
        <title>The Global Catalogue of Microorganisms (GCM) 10K type strain sequencing project: providing services to taxonomists for standard genome sequencing and annotation.</title>
        <authorList>
            <consortium name="The Broad Institute Genomics Platform"/>
            <consortium name="The Broad Institute Genome Sequencing Center for Infectious Disease"/>
            <person name="Wu L."/>
            <person name="Ma J."/>
        </authorList>
    </citation>
    <scope>NUCLEOTIDE SEQUENCE [LARGE SCALE GENOMIC DNA]</scope>
    <source>
        <strain evidence="5">JCM 17804</strain>
    </source>
</reference>
<evidence type="ECO:0000259" key="3">
    <source>
        <dbReference type="Pfam" id="PF17177"/>
    </source>
</evidence>
<dbReference type="Gene3D" id="1.25.40.10">
    <property type="entry name" value="Tetratricopeptide repeat domain"/>
    <property type="match status" value="5"/>
</dbReference>
<keyword evidence="5" id="KW-1185">Reference proteome</keyword>
<feature type="domain" description="PROP1-like PPR" evidence="3">
    <location>
        <begin position="137"/>
        <end position="290"/>
    </location>
</feature>
<feature type="region of interest" description="Disordered" evidence="2">
    <location>
        <begin position="1"/>
        <end position="43"/>
    </location>
</feature>
<name>A0ABP8I714_9BURK</name>
<evidence type="ECO:0000256" key="2">
    <source>
        <dbReference type="SAM" id="MobiDB-lite"/>
    </source>
</evidence>
<dbReference type="InterPro" id="IPR011990">
    <property type="entry name" value="TPR-like_helical_dom_sf"/>
</dbReference>
<dbReference type="Pfam" id="PF01535">
    <property type="entry name" value="PPR"/>
    <property type="match status" value="3"/>
</dbReference>
<dbReference type="InterPro" id="IPR002885">
    <property type="entry name" value="PPR_rpt"/>
</dbReference>
<dbReference type="PANTHER" id="PTHR46862:SF5">
    <property type="entry name" value="OS02G0170000 PROTEIN"/>
    <property type="match status" value="1"/>
</dbReference>
<evidence type="ECO:0000313" key="5">
    <source>
        <dbReference type="Proteomes" id="UP001500975"/>
    </source>
</evidence>
<gene>
    <name evidence="4" type="ORF">GCM10023165_41590</name>
</gene>
<dbReference type="InterPro" id="IPR033443">
    <property type="entry name" value="PROP1-like_PPR_dom"/>
</dbReference>